<feature type="region of interest" description="Disordered" evidence="1">
    <location>
        <begin position="30"/>
        <end position="86"/>
    </location>
</feature>
<evidence type="ECO:0000256" key="1">
    <source>
        <dbReference type="SAM" id="MobiDB-lite"/>
    </source>
</evidence>
<proteinExistence type="predicted"/>
<keyword evidence="3" id="KW-1185">Reference proteome</keyword>
<feature type="compositionally biased region" description="Low complexity" evidence="1">
    <location>
        <begin position="548"/>
        <end position="564"/>
    </location>
</feature>
<feature type="compositionally biased region" description="Basic and acidic residues" evidence="1">
    <location>
        <begin position="71"/>
        <end position="83"/>
    </location>
</feature>
<dbReference type="Pfam" id="PF13469">
    <property type="entry name" value="Sulfotransfer_3"/>
    <property type="match status" value="1"/>
</dbReference>
<dbReference type="EMBL" id="BEYU01000115">
    <property type="protein sequence ID" value="GBG32135.1"/>
    <property type="molecule type" value="Genomic_DNA"/>
</dbReference>
<name>A0A2R5GND7_9STRA</name>
<protein>
    <submittedName>
        <fullName evidence="2">Uncharacterized protein</fullName>
    </submittedName>
</protein>
<feature type="compositionally biased region" description="Low complexity" evidence="1">
    <location>
        <begin position="31"/>
        <end position="40"/>
    </location>
</feature>
<dbReference type="InterPro" id="IPR052736">
    <property type="entry name" value="Stf3_sulfotransferase"/>
</dbReference>
<dbReference type="PANTHER" id="PTHR36451:SF1">
    <property type="entry name" value="OMEGA-HYDROXY-BETA-DIHYDROMENAQUINONE-9 SULFOTRANSFERASE STF3"/>
    <property type="match status" value="1"/>
</dbReference>
<dbReference type="AlphaFoldDB" id="A0A2R5GND7"/>
<dbReference type="Proteomes" id="UP000241890">
    <property type="component" value="Unassembled WGS sequence"/>
</dbReference>
<comment type="caution">
    <text evidence="2">The sequence shown here is derived from an EMBL/GenBank/DDBJ whole genome shotgun (WGS) entry which is preliminary data.</text>
</comment>
<feature type="compositionally biased region" description="Basic and acidic residues" evidence="1">
    <location>
        <begin position="602"/>
        <end position="618"/>
    </location>
</feature>
<gene>
    <name evidence="2" type="ORF">FCC1311_083602</name>
</gene>
<dbReference type="Gene3D" id="3.40.50.300">
    <property type="entry name" value="P-loop containing nucleotide triphosphate hydrolases"/>
    <property type="match status" value="2"/>
</dbReference>
<sequence length="618" mass="69075">MIESAGLVSSLTRFARLYANAWREELAQHTGWGRAPAPGAGRDGEGDSAGGRGDARAAGPDAGAGKPQRAPRPDDGQKQHAGEAESQFRLTAKRVATLVSLGITVPSLMVWNHVGFWLDGVLYGDWKEQEVYRPVFIVGNARSGTTWAHRVLAEDETHFTAPELWEMIFAQSVTWRILFFRLSILDRRMGGPVGRLLRKIDQATLGNGRVHRFGLWRKEEDEWMMMNIAACQLAAFMFPLIDDNDLRNLIYFDSRLSDHERRVVFDYYRTCIQRHLYAHDLMEELRFHERIRIRDRARGGKRPTSQRAMSLALLSPTADEADASSRLALRASGGSQDSNSGKMISTDLRKKTASSGSGGRDWFRRRRVRYLSKNPTFTLRLRSIFESFPDANVVVMVRDPFRAIPSMVSYMALGWKLFASPTVKYPFRDALTHMCSLHYTYPVRICNSHVRCARQMCFLHYELCVDDLVKSFTALYAHLGLSMTGRMAASLMEEAKLSRQYASMHRYNLVETTGQTLPDFMARHRAAFQLYPAYARGLDIGYSSSQRASPDSPGSAFSSGSNLSSRDDADASSASGSSSSYALVMDDDGDEDGDGDGAGIEATDKRQSLVSDKIDESA</sequence>
<reference evidence="2 3" key="1">
    <citation type="submission" date="2017-12" db="EMBL/GenBank/DDBJ databases">
        <title>Sequencing, de novo assembly and annotation of complete genome of a new Thraustochytrid species, strain FCC1311.</title>
        <authorList>
            <person name="Sedici K."/>
            <person name="Godart F."/>
            <person name="Aiese Cigliano R."/>
            <person name="Sanseverino W."/>
            <person name="Barakat M."/>
            <person name="Ortet P."/>
            <person name="Marechal E."/>
            <person name="Cagnac O."/>
            <person name="Amato A."/>
        </authorList>
    </citation>
    <scope>NUCLEOTIDE SEQUENCE [LARGE SCALE GENOMIC DNA]</scope>
</reference>
<feature type="region of interest" description="Disordered" evidence="1">
    <location>
        <begin position="330"/>
        <end position="358"/>
    </location>
</feature>
<accession>A0A2R5GND7</accession>
<evidence type="ECO:0000313" key="3">
    <source>
        <dbReference type="Proteomes" id="UP000241890"/>
    </source>
</evidence>
<dbReference type="PANTHER" id="PTHR36451">
    <property type="entry name" value="PAPS-DEPENDENT SULFOTRANSFERASE STF3"/>
    <property type="match status" value="1"/>
</dbReference>
<feature type="compositionally biased region" description="Low complexity" evidence="1">
    <location>
        <begin position="571"/>
        <end position="580"/>
    </location>
</feature>
<feature type="compositionally biased region" description="Low complexity" evidence="1">
    <location>
        <begin position="56"/>
        <end position="65"/>
    </location>
</feature>
<feature type="region of interest" description="Disordered" evidence="1">
    <location>
        <begin position="544"/>
        <end position="618"/>
    </location>
</feature>
<dbReference type="SUPFAM" id="SSF52540">
    <property type="entry name" value="P-loop containing nucleoside triphosphate hydrolases"/>
    <property type="match status" value="1"/>
</dbReference>
<organism evidence="2 3">
    <name type="scientific">Hondaea fermentalgiana</name>
    <dbReference type="NCBI Taxonomy" id="2315210"/>
    <lineage>
        <taxon>Eukaryota</taxon>
        <taxon>Sar</taxon>
        <taxon>Stramenopiles</taxon>
        <taxon>Bigyra</taxon>
        <taxon>Labyrinthulomycetes</taxon>
        <taxon>Thraustochytrida</taxon>
        <taxon>Thraustochytriidae</taxon>
        <taxon>Hondaea</taxon>
    </lineage>
</organism>
<evidence type="ECO:0000313" key="2">
    <source>
        <dbReference type="EMBL" id="GBG32135.1"/>
    </source>
</evidence>
<dbReference type="InterPro" id="IPR027417">
    <property type="entry name" value="P-loop_NTPase"/>
</dbReference>
<dbReference type="InParanoid" id="A0A2R5GND7"/>
<dbReference type="OrthoDB" id="188344at2759"/>
<feature type="compositionally biased region" description="Acidic residues" evidence="1">
    <location>
        <begin position="585"/>
        <end position="595"/>
    </location>
</feature>